<dbReference type="RefSeq" id="WP_147039260.1">
    <property type="nucleotide sequence ID" value="NZ_BMCD01000001.1"/>
</dbReference>
<protein>
    <submittedName>
        <fullName evidence="1">Uncharacterized protein</fullName>
    </submittedName>
</protein>
<comment type="caution">
    <text evidence="1">The sequence shown here is derived from an EMBL/GenBank/DDBJ whole genome shotgun (WGS) entry which is preliminary data.</text>
</comment>
<name>A0A511AH39_9MICO</name>
<proteinExistence type="predicted"/>
<evidence type="ECO:0000313" key="2">
    <source>
        <dbReference type="Proteomes" id="UP000321225"/>
    </source>
</evidence>
<keyword evidence="2" id="KW-1185">Reference proteome</keyword>
<organism evidence="1 2">
    <name type="scientific">Microbacterium aerolatum</name>
    <dbReference type="NCBI Taxonomy" id="153731"/>
    <lineage>
        <taxon>Bacteria</taxon>
        <taxon>Bacillati</taxon>
        <taxon>Actinomycetota</taxon>
        <taxon>Actinomycetes</taxon>
        <taxon>Micrococcales</taxon>
        <taxon>Microbacteriaceae</taxon>
        <taxon>Microbacterium</taxon>
    </lineage>
</organism>
<sequence length="78" mass="8445">MSQRPSPWRVNDAVLYDALRDEVRVALAGLLASSEGHDASVADRIAQARSELYDVNGFDRDEVVAKLNAIHNAGPARG</sequence>
<gene>
    <name evidence="1" type="ORF">MAE01_18390</name>
</gene>
<dbReference type="AlphaFoldDB" id="A0A511AH39"/>
<reference evidence="1 2" key="1">
    <citation type="submission" date="2019-07" db="EMBL/GenBank/DDBJ databases">
        <title>Whole genome shotgun sequence of Microbacterium aerolatum NBRC 103071.</title>
        <authorList>
            <person name="Hosoyama A."/>
            <person name="Uohara A."/>
            <person name="Ohji S."/>
            <person name="Ichikawa N."/>
        </authorList>
    </citation>
    <scope>NUCLEOTIDE SEQUENCE [LARGE SCALE GENOMIC DNA]</scope>
    <source>
        <strain evidence="1 2">NBRC 103071</strain>
    </source>
</reference>
<dbReference type="Proteomes" id="UP000321225">
    <property type="component" value="Unassembled WGS sequence"/>
</dbReference>
<accession>A0A511AH39</accession>
<evidence type="ECO:0000313" key="1">
    <source>
        <dbReference type="EMBL" id="GEK86663.1"/>
    </source>
</evidence>
<dbReference type="EMBL" id="BJUW01000007">
    <property type="protein sequence ID" value="GEK86663.1"/>
    <property type="molecule type" value="Genomic_DNA"/>
</dbReference>
<dbReference type="OrthoDB" id="5074588at2"/>